<dbReference type="AlphaFoldDB" id="A0A963Z2P5"/>
<reference evidence="1 2" key="1">
    <citation type="journal article" date="2021" name="Microorganisms">
        <title>Acidisoma silvae sp. nov. and Acidisomacellulosilytica sp. nov., Two Acidophilic Bacteria Isolated from Decaying Wood, Hydrolyzing Cellulose and Producing Poly-3-hydroxybutyrate.</title>
        <authorList>
            <person name="Mieszkin S."/>
            <person name="Pouder E."/>
            <person name="Uroz S."/>
            <person name="Simon-Colin C."/>
            <person name="Alain K."/>
        </authorList>
    </citation>
    <scope>NUCLEOTIDE SEQUENCE [LARGE SCALE GENOMIC DNA]</scope>
    <source>
        <strain evidence="1 2">HW T5.17</strain>
    </source>
</reference>
<protein>
    <submittedName>
        <fullName evidence="1">Glycosyltransferase family 2 protein</fullName>
    </submittedName>
</protein>
<accession>A0A963Z2P5</accession>
<organism evidence="1 2">
    <name type="scientific">Acidisoma cellulosilyticum</name>
    <dbReference type="NCBI Taxonomy" id="2802395"/>
    <lineage>
        <taxon>Bacteria</taxon>
        <taxon>Pseudomonadati</taxon>
        <taxon>Pseudomonadota</taxon>
        <taxon>Alphaproteobacteria</taxon>
        <taxon>Acetobacterales</taxon>
        <taxon>Acidocellaceae</taxon>
        <taxon>Acidisoma</taxon>
    </lineage>
</organism>
<dbReference type="EMBL" id="JAESVA010000005">
    <property type="protein sequence ID" value="MCB8881752.1"/>
    <property type="molecule type" value="Genomic_DNA"/>
</dbReference>
<evidence type="ECO:0000313" key="2">
    <source>
        <dbReference type="Proteomes" id="UP000721844"/>
    </source>
</evidence>
<dbReference type="Proteomes" id="UP000721844">
    <property type="component" value="Unassembled WGS sequence"/>
</dbReference>
<evidence type="ECO:0000313" key="1">
    <source>
        <dbReference type="EMBL" id="MCB8881752.1"/>
    </source>
</evidence>
<dbReference type="RefSeq" id="WP_227308416.1">
    <property type="nucleotide sequence ID" value="NZ_JAESVA010000005.1"/>
</dbReference>
<sequence>MTLNLVIGIPTVGRADVVREILIGILRQSRRPDRIIVCGSKPADVVGLETLAGVEIMLSRPGLPRQRNALIAAAPEADAMLFLDDDFVMAADYVAAIECAMADDPTIMVATGRVIADGIGGPGLRVAEAEQAIRADRADQDVIAPVFSGYGCNMAVRLAPMRAHAIAFDERLPLYGWQEDVDLSRRLAAFGSVVKVEAAVGVHLGVKIGRNSGLRLGYSQVANPLYLAGKGAGYPLGRAIQHIGRNLAMNIARAARPEPYVDRRGRLRGNLLAFSDLIRRRMAPERVLEL</sequence>
<gene>
    <name evidence="1" type="ORF">ACELLULO517_16000</name>
</gene>
<dbReference type="InterPro" id="IPR029044">
    <property type="entry name" value="Nucleotide-diphossugar_trans"/>
</dbReference>
<comment type="caution">
    <text evidence="1">The sequence shown here is derived from an EMBL/GenBank/DDBJ whole genome shotgun (WGS) entry which is preliminary data.</text>
</comment>
<keyword evidence="2" id="KW-1185">Reference proteome</keyword>
<proteinExistence type="predicted"/>
<name>A0A963Z2P5_9PROT</name>
<dbReference type="Gene3D" id="3.90.550.10">
    <property type="entry name" value="Spore Coat Polysaccharide Biosynthesis Protein SpsA, Chain A"/>
    <property type="match status" value="1"/>
</dbReference>
<dbReference type="SUPFAM" id="SSF53448">
    <property type="entry name" value="Nucleotide-diphospho-sugar transferases"/>
    <property type="match status" value="1"/>
</dbReference>